<dbReference type="InterPro" id="IPR007657">
    <property type="entry name" value="Glycosyltransferase_61"/>
</dbReference>
<dbReference type="RefSeq" id="WP_190897490.1">
    <property type="nucleotide sequence ID" value="NZ_JACJTE010000038.1"/>
</dbReference>
<dbReference type="Pfam" id="PF04577">
    <property type="entry name" value="Glyco_transf_61"/>
    <property type="match status" value="1"/>
</dbReference>
<dbReference type="PANTHER" id="PTHR20961">
    <property type="entry name" value="GLYCOSYLTRANSFERASE"/>
    <property type="match status" value="1"/>
</dbReference>
<feature type="domain" description="Glycosyltransferase 61 catalytic" evidence="4">
    <location>
        <begin position="160"/>
        <end position="335"/>
    </location>
</feature>
<evidence type="ECO:0000313" key="6">
    <source>
        <dbReference type="Proteomes" id="UP000604661"/>
    </source>
</evidence>
<dbReference type="EMBL" id="JACJTE010000038">
    <property type="protein sequence ID" value="MBD2563907.1"/>
    <property type="molecule type" value="Genomic_DNA"/>
</dbReference>
<comment type="caution">
    <text evidence="5">The sequence shown here is derived from an EMBL/GenBank/DDBJ whole genome shotgun (WGS) entry which is preliminary data.</text>
</comment>
<protein>
    <submittedName>
        <fullName evidence="5">Glycosyltransferase family 61 protein</fullName>
    </submittedName>
</protein>
<dbReference type="Proteomes" id="UP000604661">
    <property type="component" value="Unassembled WGS sequence"/>
</dbReference>
<reference evidence="5 6" key="1">
    <citation type="journal article" date="2020" name="ISME J.">
        <title>Comparative genomics reveals insights into cyanobacterial evolution and habitat adaptation.</title>
        <authorList>
            <person name="Chen M.Y."/>
            <person name="Teng W.K."/>
            <person name="Zhao L."/>
            <person name="Hu C.X."/>
            <person name="Zhou Y.K."/>
            <person name="Han B.P."/>
            <person name="Song L.R."/>
            <person name="Shu W.S."/>
        </authorList>
    </citation>
    <scope>NUCLEOTIDE SEQUENCE [LARGE SCALE GENOMIC DNA]</scope>
    <source>
        <strain evidence="5 6">FACHB-391</strain>
    </source>
</reference>
<evidence type="ECO:0000313" key="5">
    <source>
        <dbReference type="EMBL" id="MBD2563907.1"/>
    </source>
</evidence>
<keyword evidence="3" id="KW-0325">Glycoprotein</keyword>
<evidence type="ECO:0000256" key="1">
    <source>
        <dbReference type="ARBA" id="ARBA00022676"/>
    </source>
</evidence>
<keyword evidence="6" id="KW-1185">Reference proteome</keyword>
<gene>
    <name evidence="5" type="ORF">H6G95_25535</name>
</gene>
<sequence>MLKKTLKATYFSYINLLRKLPISSEILGPPKDFYQEAKDYWLLNFKKNNKQSQGSFISISSPSSIHRKFPKTIKDEVHWKFEIEYSHEYPETFVTVIPQGRVWGHNGTVITPDDKLLGDLSLEIGRDISEHSILKSWRLPNLHYVDGTVAVLSAAGGEGYFHWMFDVLPRIHLLKQAEIDFSHIDKFLVNSLNLSFQKETLEILGIPEEKIIESRKFPHIKAKQLVVPSLPGQTGNIPKWACDFLKIKILVSNYIEKVGKGNLIYISRDRAAVRRVINEDELVPFLKKFGFEVIFLEKMSVAEQASVLASASVIVAPHGAGLSNLVFCSPGTKVIELFSPNYVNVCYWVLSNNMQLDYYYLIGDGENPDKFCDPHYMAENILINIDSLAQLLKIAEVNYH</sequence>
<proteinExistence type="predicted"/>
<keyword evidence="1" id="KW-0328">Glycosyltransferase</keyword>
<evidence type="ECO:0000256" key="3">
    <source>
        <dbReference type="ARBA" id="ARBA00023180"/>
    </source>
</evidence>
<name>A0ABR8F195_NOSLI</name>
<organism evidence="5 6">
    <name type="scientific">Nostoc linckia FACHB-391</name>
    <dbReference type="NCBI Taxonomy" id="2692906"/>
    <lineage>
        <taxon>Bacteria</taxon>
        <taxon>Bacillati</taxon>
        <taxon>Cyanobacteriota</taxon>
        <taxon>Cyanophyceae</taxon>
        <taxon>Nostocales</taxon>
        <taxon>Nostocaceae</taxon>
        <taxon>Nostoc</taxon>
    </lineage>
</organism>
<accession>A0ABR8F195</accession>
<evidence type="ECO:0000256" key="2">
    <source>
        <dbReference type="ARBA" id="ARBA00022679"/>
    </source>
</evidence>
<dbReference type="InterPro" id="IPR049625">
    <property type="entry name" value="Glyco_transf_61_cat"/>
</dbReference>
<keyword evidence="2" id="KW-0808">Transferase</keyword>
<evidence type="ECO:0000259" key="4">
    <source>
        <dbReference type="Pfam" id="PF04577"/>
    </source>
</evidence>